<feature type="signal peptide" evidence="1">
    <location>
        <begin position="1"/>
        <end position="21"/>
    </location>
</feature>
<evidence type="ECO:0000313" key="4">
    <source>
        <dbReference type="Proteomes" id="UP000644147"/>
    </source>
</evidence>
<feature type="chain" id="PRO_5047250211" evidence="1">
    <location>
        <begin position="22"/>
        <end position="214"/>
    </location>
</feature>
<gene>
    <name evidence="3" type="ORF">I5M27_16025</name>
</gene>
<dbReference type="NCBIfam" id="TIGR04183">
    <property type="entry name" value="Por_Secre_tail"/>
    <property type="match status" value="1"/>
</dbReference>
<keyword evidence="4" id="KW-1185">Reference proteome</keyword>
<organism evidence="3 4">
    <name type="scientific">Adhaeribacter terrigena</name>
    <dbReference type="NCBI Taxonomy" id="2793070"/>
    <lineage>
        <taxon>Bacteria</taxon>
        <taxon>Pseudomonadati</taxon>
        <taxon>Bacteroidota</taxon>
        <taxon>Cytophagia</taxon>
        <taxon>Cytophagales</taxon>
        <taxon>Hymenobacteraceae</taxon>
        <taxon>Adhaeribacter</taxon>
    </lineage>
</organism>
<dbReference type="EMBL" id="JAEHFX010000009">
    <property type="protein sequence ID" value="MBK0404505.1"/>
    <property type="molecule type" value="Genomic_DNA"/>
</dbReference>
<evidence type="ECO:0000256" key="1">
    <source>
        <dbReference type="SAM" id="SignalP"/>
    </source>
</evidence>
<dbReference type="Proteomes" id="UP000644147">
    <property type="component" value="Unassembled WGS sequence"/>
</dbReference>
<keyword evidence="1" id="KW-0732">Signal</keyword>
<name>A0ABS1C561_9BACT</name>
<dbReference type="Pfam" id="PF18962">
    <property type="entry name" value="Por_Secre_tail"/>
    <property type="match status" value="1"/>
</dbReference>
<protein>
    <submittedName>
        <fullName evidence="3">T9SS type A sorting domain-containing protein</fullName>
    </submittedName>
</protein>
<feature type="domain" description="Secretion system C-terminal sorting" evidence="2">
    <location>
        <begin position="144"/>
        <end position="211"/>
    </location>
</feature>
<sequence length="214" mass="23896">MKKALLLLLLSGLLSPATSFAMQIDTVFVRQSSQGGNNMEVITHIIAHYQPSFRINYTSAFINDILFISACYYEGPASMMGHVRDTLQVGFIPPGNYTLHYKAILSSDQNQCIQVYTDIMTATFVVSEFLGVKPNPKNPELTFHPNPVKNILQISGNAVTQLNLYDLRGKLIKRYDFSAQNSTEISVADLPKGLYFADLISRDGVISRKRLVKN</sequence>
<dbReference type="RefSeq" id="WP_200507339.1">
    <property type="nucleotide sequence ID" value="NZ_JAEHFX010000009.1"/>
</dbReference>
<dbReference type="InterPro" id="IPR026444">
    <property type="entry name" value="Secre_tail"/>
</dbReference>
<comment type="caution">
    <text evidence="3">The sequence shown here is derived from an EMBL/GenBank/DDBJ whole genome shotgun (WGS) entry which is preliminary data.</text>
</comment>
<evidence type="ECO:0000259" key="2">
    <source>
        <dbReference type="Pfam" id="PF18962"/>
    </source>
</evidence>
<evidence type="ECO:0000313" key="3">
    <source>
        <dbReference type="EMBL" id="MBK0404505.1"/>
    </source>
</evidence>
<accession>A0ABS1C561</accession>
<proteinExistence type="predicted"/>
<reference evidence="3 4" key="1">
    <citation type="submission" date="2020-12" db="EMBL/GenBank/DDBJ databases">
        <title>Bacterial novel species Adhaeribacter sp. BT258 isolated from soil.</title>
        <authorList>
            <person name="Jung H.-Y."/>
        </authorList>
    </citation>
    <scope>NUCLEOTIDE SEQUENCE [LARGE SCALE GENOMIC DNA]</scope>
    <source>
        <strain evidence="3 4">BT258</strain>
    </source>
</reference>